<dbReference type="KEGG" id="nde:NIDE4001"/>
<gene>
    <name evidence="2" type="ORF">NIDE4001</name>
</gene>
<evidence type="ECO:0000256" key="1">
    <source>
        <dbReference type="SAM" id="Coils"/>
    </source>
</evidence>
<dbReference type="STRING" id="330214.NIDE4001"/>
<accession>D8P838</accession>
<evidence type="ECO:0000313" key="3">
    <source>
        <dbReference type="Proteomes" id="UP000001660"/>
    </source>
</evidence>
<proteinExistence type="predicted"/>
<keyword evidence="1" id="KW-0175">Coiled coil</keyword>
<evidence type="ECO:0000313" key="2">
    <source>
        <dbReference type="EMBL" id="CBK43670.1"/>
    </source>
</evidence>
<sequence>MKLLTRPSKSASDLKPIEEYAEYQAAQEVVDRLNRERNAVAAEKTDLINKANAYRRPAVEVLSAAYLRGPRPSLDEDGILLSKKISELGLRFNALTLAIQTAEKEVVAVRHRLSAETAKEQASSYRLYVRVVLFGMLKIQQGNSQINDMADGRKELGYNEIFSPVGPSPWPQWGDPKEDSSLWRMILNEFLEAGHISGGEHSRIINGLLRDFEP</sequence>
<name>D8P838_9BACT</name>
<organism evidence="2 3">
    <name type="scientific">Nitrospira defluvii</name>
    <dbReference type="NCBI Taxonomy" id="330214"/>
    <lineage>
        <taxon>Bacteria</taxon>
        <taxon>Pseudomonadati</taxon>
        <taxon>Nitrospirota</taxon>
        <taxon>Nitrospiria</taxon>
        <taxon>Nitrospirales</taxon>
        <taxon>Nitrospiraceae</taxon>
        <taxon>Nitrospira</taxon>
    </lineage>
</organism>
<dbReference type="EMBL" id="FP929003">
    <property type="protein sequence ID" value="CBK43670.1"/>
    <property type="molecule type" value="Genomic_DNA"/>
</dbReference>
<feature type="coiled-coil region" evidence="1">
    <location>
        <begin position="23"/>
        <end position="50"/>
    </location>
</feature>
<protein>
    <submittedName>
        <fullName evidence="2">Uncharacterized protein</fullName>
    </submittedName>
</protein>
<dbReference type="AlphaFoldDB" id="D8P838"/>
<dbReference type="Proteomes" id="UP000001660">
    <property type="component" value="Chromosome"/>
</dbReference>
<reference evidence="2 3" key="1">
    <citation type="journal article" date="2010" name="Proc. Natl. Acad. Sci. U.S.A.">
        <title>A Nitrospira metagenome illuminates the physiology and evolution of globally important nitrite-oxidizing bacteria.</title>
        <authorList>
            <person name="Lucker S."/>
            <person name="Wagner M."/>
            <person name="Maixner F."/>
            <person name="Pelletier E."/>
            <person name="Koch H."/>
            <person name="Vacherie B."/>
            <person name="Rattei T."/>
            <person name="Sinninghe Damste J."/>
            <person name="Spieck E."/>
            <person name="Le Paslier D."/>
            <person name="Daims H."/>
        </authorList>
    </citation>
    <scope>NUCLEOTIDE SEQUENCE [LARGE SCALE GENOMIC DNA]</scope>
</reference>
<dbReference type="HOGENOM" id="CLU_1286862_0_0_0"/>
<keyword evidence="3" id="KW-1185">Reference proteome</keyword>